<feature type="domain" description="Amidohydrolase 3" evidence="3">
    <location>
        <begin position="148"/>
        <end position="397"/>
    </location>
</feature>
<dbReference type="GO" id="GO:0006209">
    <property type="term" value="P:cytosine catabolic process"/>
    <property type="evidence" value="ECO:0007669"/>
    <property type="project" value="TreeGrafter"/>
</dbReference>
<dbReference type="InterPro" id="IPR011059">
    <property type="entry name" value="Metal-dep_hydrolase_composite"/>
</dbReference>
<evidence type="ECO:0000259" key="3">
    <source>
        <dbReference type="Pfam" id="PF07969"/>
    </source>
</evidence>
<dbReference type="EMBL" id="DTLS01000021">
    <property type="protein sequence ID" value="HGZ59683.1"/>
    <property type="molecule type" value="Genomic_DNA"/>
</dbReference>
<dbReference type="GO" id="GO:0046872">
    <property type="term" value="F:metal ion binding"/>
    <property type="evidence" value="ECO:0007669"/>
    <property type="project" value="UniProtKB-KW"/>
</dbReference>
<dbReference type="InterPro" id="IPR032466">
    <property type="entry name" value="Metal_Hydrolase"/>
</dbReference>
<sequence>MPAYDLVIRKAKTKEYQDRLVDIAVSEGKIAYVGTSIEGKGEEELDAEGRLVSPAFVDAHLHMCKVYTYLMIGEEALRHYHEGGMGTSELAILLASKIKEKYNESWIYDNAKRAALEAISYGTLYIRAFVDTDTKAKLEGIKALLRLKEELKDKITIQVVAFPQDGIARDPGAEEYVRKAIELGADVVGGIPWIELTSEDEDTHIEKMFEIAKEYNRDVAMLTDDTGDPGLRTTEKLAKKAIKEKWIGRVTANHARAASMYTAPYLTKLAQLLKLADMSLVTDPHTGPLHIPVKFFLSQGVNVALGQDDIADAYYPYGNNNMLEIAFLNSHILWMTTLKDMETLFDMITYNAAKAMGIKSYGIKVGAKADLLVLNARSIYEAIWRHEKPVAVIKSGNRIS</sequence>
<dbReference type="GO" id="GO:0035888">
    <property type="term" value="F:isoguanine deaminase activity"/>
    <property type="evidence" value="ECO:0007669"/>
    <property type="project" value="TreeGrafter"/>
</dbReference>
<dbReference type="AlphaFoldDB" id="A0A7J3SK56"/>
<dbReference type="Pfam" id="PF07969">
    <property type="entry name" value="Amidohydro_3"/>
    <property type="match status" value="1"/>
</dbReference>
<evidence type="ECO:0000256" key="1">
    <source>
        <dbReference type="ARBA" id="ARBA00022723"/>
    </source>
</evidence>
<dbReference type="InterPro" id="IPR013108">
    <property type="entry name" value="Amidohydro_3"/>
</dbReference>
<comment type="caution">
    <text evidence="4">The sequence shown here is derived from an EMBL/GenBank/DDBJ whole genome shotgun (WGS) entry which is preliminary data.</text>
</comment>
<dbReference type="PANTHER" id="PTHR32027:SF0">
    <property type="entry name" value="CYTOSINE DEAMINASE"/>
    <property type="match status" value="1"/>
</dbReference>
<dbReference type="SUPFAM" id="SSF51556">
    <property type="entry name" value="Metallo-dependent hydrolases"/>
    <property type="match status" value="1"/>
</dbReference>
<keyword evidence="2" id="KW-0378">Hydrolase</keyword>
<dbReference type="PANTHER" id="PTHR32027">
    <property type="entry name" value="CYTOSINE DEAMINASE"/>
    <property type="match status" value="1"/>
</dbReference>
<protein>
    <submittedName>
        <fullName evidence="4">Cytosine deaminase</fullName>
    </submittedName>
</protein>
<reference evidence="4" key="1">
    <citation type="journal article" date="2020" name="mSystems">
        <title>Genome- and Community-Level Interaction Insights into Carbon Utilization and Element Cycling Functions of Hydrothermarchaeota in Hydrothermal Sediment.</title>
        <authorList>
            <person name="Zhou Z."/>
            <person name="Liu Y."/>
            <person name="Xu W."/>
            <person name="Pan J."/>
            <person name="Luo Z.H."/>
            <person name="Li M."/>
        </authorList>
    </citation>
    <scope>NUCLEOTIDE SEQUENCE [LARGE SCALE GENOMIC DNA]</scope>
    <source>
        <strain evidence="4">SpSt-885</strain>
    </source>
</reference>
<dbReference type="SUPFAM" id="SSF51338">
    <property type="entry name" value="Composite domain of metallo-dependent hydrolases"/>
    <property type="match status" value="1"/>
</dbReference>
<dbReference type="CDD" id="cd01293">
    <property type="entry name" value="Bact_CD"/>
    <property type="match status" value="1"/>
</dbReference>
<accession>A0A7J3SK56</accession>
<dbReference type="Gene3D" id="3.20.20.140">
    <property type="entry name" value="Metal-dependent hydrolases"/>
    <property type="match status" value="1"/>
</dbReference>
<dbReference type="Gene3D" id="2.30.40.10">
    <property type="entry name" value="Urease, subunit C, domain 1"/>
    <property type="match status" value="1"/>
</dbReference>
<dbReference type="FunFam" id="3.20.20.140:FF:000019">
    <property type="entry name" value="Cytosine deaminase"/>
    <property type="match status" value="1"/>
</dbReference>
<evidence type="ECO:0000256" key="2">
    <source>
        <dbReference type="ARBA" id="ARBA00022801"/>
    </source>
</evidence>
<proteinExistence type="predicted"/>
<organism evidence="4">
    <name type="scientific">Fervidicoccus fontis</name>
    <dbReference type="NCBI Taxonomy" id="683846"/>
    <lineage>
        <taxon>Archaea</taxon>
        <taxon>Thermoproteota</taxon>
        <taxon>Thermoprotei</taxon>
        <taxon>Fervidicoccales</taxon>
        <taxon>Fervidicoccaceae</taxon>
        <taxon>Fervidicoccus</taxon>
    </lineage>
</organism>
<keyword evidence="1" id="KW-0479">Metal-binding</keyword>
<dbReference type="InterPro" id="IPR052349">
    <property type="entry name" value="Metallo-hydrolase_Enzymes"/>
</dbReference>
<gene>
    <name evidence="4" type="ORF">ENW83_00535</name>
</gene>
<evidence type="ECO:0000313" key="4">
    <source>
        <dbReference type="EMBL" id="HGZ59683.1"/>
    </source>
</evidence>
<dbReference type="GO" id="GO:0004131">
    <property type="term" value="F:cytosine deaminase activity"/>
    <property type="evidence" value="ECO:0007669"/>
    <property type="project" value="TreeGrafter"/>
</dbReference>
<name>A0A7J3SK56_9CREN</name>